<dbReference type="VEuPathDB" id="TriTrypDB:TRSC58_06414"/>
<dbReference type="AlphaFoldDB" id="A0A061IVK1"/>
<protein>
    <submittedName>
        <fullName evidence="1">Uncharacterized protein</fullName>
    </submittedName>
</protein>
<organism evidence="1 2">
    <name type="scientific">Trypanosoma rangeli SC58</name>
    <dbReference type="NCBI Taxonomy" id="429131"/>
    <lineage>
        <taxon>Eukaryota</taxon>
        <taxon>Discoba</taxon>
        <taxon>Euglenozoa</taxon>
        <taxon>Kinetoplastea</taxon>
        <taxon>Metakinetoplastina</taxon>
        <taxon>Trypanosomatida</taxon>
        <taxon>Trypanosomatidae</taxon>
        <taxon>Trypanosoma</taxon>
        <taxon>Herpetosoma</taxon>
    </lineage>
</organism>
<reference evidence="1 2" key="1">
    <citation type="submission" date="2013-07" db="EMBL/GenBank/DDBJ databases">
        <authorList>
            <person name="Stoco P.H."/>
            <person name="Wagner G."/>
            <person name="Gerber A."/>
            <person name="Zaha A."/>
            <person name="Thompson C."/>
            <person name="Bartholomeu D.C."/>
            <person name="Luckemeyer D.D."/>
            <person name="Bahia D."/>
            <person name="Loreto E."/>
            <person name="Prestes E.B."/>
            <person name="Lima F.M."/>
            <person name="Rodrigues-Luiz G."/>
            <person name="Vallejo G.A."/>
            <person name="Filho J.F."/>
            <person name="Monteiro K.M."/>
            <person name="Tyler K.M."/>
            <person name="de Almeida L.G."/>
            <person name="Ortiz M.F."/>
            <person name="Siervo M.A."/>
            <person name="de Moraes M.H."/>
            <person name="Cunha O.L."/>
            <person name="Mendonca-Neto R."/>
            <person name="Silva R."/>
            <person name="Teixeira S.M."/>
            <person name="Murta S.M."/>
            <person name="Sincero T.C."/>
            <person name="Mendes T.A."/>
            <person name="Urmenyi T.P."/>
            <person name="Silva V.G."/>
            <person name="da Rocha W.D."/>
            <person name="Andersson B."/>
            <person name="Romanha A.J."/>
            <person name="Steindel M."/>
            <person name="de Vasconcelos A.T."/>
            <person name="Grisard E.C."/>
        </authorList>
    </citation>
    <scope>NUCLEOTIDE SEQUENCE [LARGE SCALE GENOMIC DNA]</scope>
    <source>
        <strain evidence="1 2">SC58</strain>
    </source>
</reference>
<proteinExistence type="predicted"/>
<comment type="caution">
    <text evidence="1">The sequence shown here is derived from an EMBL/GenBank/DDBJ whole genome shotgun (WGS) entry which is preliminary data.</text>
</comment>
<evidence type="ECO:0000313" key="1">
    <source>
        <dbReference type="EMBL" id="ESL05921.1"/>
    </source>
</evidence>
<name>A0A061IVK1_TRYRA</name>
<dbReference type="OrthoDB" id="265347at2759"/>
<gene>
    <name evidence="1" type="ORF">TRSC58_06414</name>
</gene>
<keyword evidence="2" id="KW-1185">Reference proteome</keyword>
<evidence type="ECO:0000313" key="2">
    <source>
        <dbReference type="Proteomes" id="UP000031737"/>
    </source>
</evidence>
<dbReference type="EMBL" id="AUPL01006414">
    <property type="protein sequence ID" value="ESL05921.1"/>
    <property type="molecule type" value="Genomic_DNA"/>
</dbReference>
<sequence>MLRVCALYQANDTLLCPPQPPDFFVAALEEHHRVTLHIVEAIFDWREQLSCPFPFVVSGENYLYRIIDDCSLLDASLLGRVLRLRLAEYPLDSHTVHAPDSKRRQSVFKRGGGGLICGGGDGMPVALQGGPSRWRRQCSHSWPHDIHATVMRRHPLERNGNCSQVYLQWAEAVIKKESILQQRLISELAMKAKQGFFTTLLATPDIVRDAGFGLPLLEGCVDVWRERVIGAANRAAATPTTTTTATCSSNGEVTKRWRESPVEGHTVVQCNGCKPKRGPPNFATPENFSPRRNSFFSGQHSLPALINR</sequence>
<accession>A0A061IVK1</accession>
<dbReference type="Proteomes" id="UP000031737">
    <property type="component" value="Unassembled WGS sequence"/>
</dbReference>